<evidence type="ECO:0000256" key="2">
    <source>
        <dbReference type="ARBA" id="ARBA00022448"/>
    </source>
</evidence>
<feature type="transmembrane region" description="Helical" evidence="6">
    <location>
        <begin position="43"/>
        <end position="60"/>
    </location>
</feature>
<feature type="transmembrane region" description="Helical" evidence="6">
    <location>
        <begin position="130"/>
        <end position="152"/>
    </location>
</feature>
<evidence type="ECO:0000256" key="3">
    <source>
        <dbReference type="ARBA" id="ARBA00022692"/>
    </source>
</evidence>
<keyword evidence="4 6" id="KW-1133">Transmembrane helix</keyword>
<feature type="transmembrane region" description="Helical" evidence="6">
    <location>
        <begin position="80"/>
        <end position="99"/>
    </location>
</feature>
<keyword evidence="3 6" id="KW-0812">Transmembrane</keyword>
<dbReference type="Pfam" id="PF01384">
    <property type="entry name" value="PHO4"/>
    <property type="match status" value="1"/>
</dbReference>
<dbReference type="EMBL" id="FNFB01000039">
    <property type="protein sequence ID" value="SDM12000.1"/>
    <property type="molecule type" value="Genomic_DNA"/>
</dbReference>
<evidence type="ECO:0000256" key="5">
    <source>
        <dbReference type="ARBA" id="ARBA00023136"/>
    </source>
</evidence>
<name>A0A1G9QM79_9ACTN</name>
<dbReference type="PANTHER" id="PTHR11101:SF80">
    <property type="entry name" value="PHOSPHATE TRANSPORTER"/>
    <property type="match status" value="1"/>
</dbReference>
<accession>A0A1G9QM79</accession>
<keyword evidence="8" id="KW-1185">Reference proteome</keyword>
<dbReference type="Proteomes" id="UP000198683">
    <property type="component" value="Unassembled WGS sequence"/>
</dbReference>
<reference evidence="7 8" key="1">
    <citation type="submission" date="2016-10" db="EMBL/GenBank/DDBJ databases">
        <authorList>
            <person name="de Groot N.N."/>
        </authorList>
    </citation>
    <scope>NUCLEOTIDE SEQUENCE [LARGE SCALE GENOMIC DNA]</scope>
    <source>
        <strain evidence="7 8">CGMCC 4.5681</strain>
    </source>
</reference>
<feature type="transmembrane region" description="Helical" evidence="6">
    <location>
        <begin position="6"/>
        <end position="31"/>
    </location>
</feature>
<protein>
    <submittedName>
        <fullName evidence="7">Inorganic phosphate transporter, PiT family</fullName>
    </submittedName>
</protein>
<evidence type="ECO:0000313" key="8">
    <source>
        <dbReference type="Proteomes" id="UP000198683"/>
    </source>
</evidence>
<proteinExistence type="predicted"/>
<evidence type="ECO:0000313" key="7">
    <source>
        <dbReference type="EMBL" id="SDM12000.1"/>
    </source>
</evidence>
<feature type="transmembrane region" description="Helical" evidence="6">
    <location>
        <begin position="291"/>
        <end position="312"/>
    </location>
</feature>
<dbReference type="STRING" id="683260.SAMN05421874_13960"/>
<evidence type="ECO:0000256" key="6">
    <source>
        <dbReference type="SAM" id="Phobius"/>
    </source>
</evidence>
<dbReference type="GO" id="GO:0005315">
    <property type="term" value="F:phosphate transmembrane transporter activity"/>
    <property type="evidence" value="ECO:0007669"/>
    <property type="project" value="InterPro"/>
</dbReference>
<dbReference type="InterPro" id="IPR001204">
    <property type="entry name" value="Phos_transporter"/>
</dbReference>
<keyword evidence="2" id="KW-0813">Transport</keyword>
<gene>
    <name evidence="7" type="ORF">SAMN05421874_13960</name>
</gene>
<comment type="subcellular location">
    <subcellularLocation>
        <location evidence="1">Membrane</location>
        <topology evidence="1">Multi-pass membrane protein</topology>
    </subcellularLocation>
</comment>
<dbReference type="AlphaFoldDB" id="A0A1G9QM79"/>
<evidence type="ECO:0000256" key="4">
    <source>
        <dbReference type="ARBA" id="ARBA00022989"/>
    </source>
</evidence>
<evidence type="ECO:0000256" key="1">
    <source>
        <dbReference type="ARBA" id="ARBA00004141"/>
    </source>
</evidence>
<dbReference type="PANTHER" id="PTHR11101">
    <property type="entry name" value="PHOSPHATE TRANSPORTER"/>
    <property type="match status" value="1"/>
</dbReference>
<sequence>MGHVSLDVVVLAVIAGLFAVVSGMNDGGALLATGVKLPTIRPVTGIAVLVVLVAAMPLVTDKVALTFVTRLASFEAPGGRTAMAVAVVAALVVVTVLSMTGRPTSLTLAVVGGMTGAGMGWGLPVSYRSVAQVLAFGVAAPIVGGLLGWGAIRLLTATTTAAGLWRPHWAGFLLQGVAYAVNDAQKMLAIFMVALGFTEARPAFTTLAAVLFGLGAMYGLPRAGRLLDRELIASRPPHGVAAEWSAAGAVLGCTAAGMPVSMSQTIAGGLIGAGVGYASGKVRWYAATRIAAAWLLTLPGSALLGWCLALLVKGLAGLDVT</sequence>
<feature type="transmembrane region" description="Helical" evidence="6">
    <location>
        <begin position="106"/>
        <end position="124"/>
    </location>
</feature>
<keyword evidence="5 6" id="KW-0472">Membrane</keyword>
<dbReference type="GO" id="GO:0016020">
    <property type="term" value="C:membrane"/>
    <property type="evidence" value="ECO:0007669"/>
    <property type="project" value="UniProtKB-SubCell"/>
</dbReference>
<dbReference type="GO" id="GO:0035435">
    <property type="term" value="P:phosphate ion transmembrane transport"/>
    <property type="evidence" value="ECO:0007669"/>
    <property type="project" value="TreeGrafter"/>
</dbReference>
<organism evidence="7 8">
    <name type="scientific">Nonomuraea maritima</name>
    <dbReference type="NCBI Taxonomy" id="683260"/>
    <lineage>
        <taxon>Bacteria</taxon>
        <taxon>Bacillati</taxon>
        <taxon>Actinomycetota</taxon>
        <taxon>Actinomycetes</taxon>
        <taxon>Streptosporangiales</taxon>
        <taxon>Streptosporangiaceae</taxon>
        <taxon>Nonomuraea</taxon>
    </lineage>
</organism>